<name>A0A9P1NNW0_9PROT</name>
<dbReference type="KEGG" id="abs:AZOBR_p170046"/>
<evidence type="ECO:0000313" key="2">
    <source>
        <dbReference type="Proteomes" id="UP000007319"/>
    </source>
</evidence>
<dbReference type="AlphaFoldDB" id="A0A9P1NNW0"/>
<dbReference type="EMBL" id="HE577328">
    <property type="protein sequence ID" value="CCD00290.1"/>
    <property type="molecule type" value="Genomic_DNA"/>
</dbReference>
<keyword evidence="2" id="KW-1185">Reference proteome</keyword>
<protein>
    <submittedName>
        <fullName evidence="1">Uncharacterized protein</fullName>
    </submittedName>
</protein>
<gene>
    <name evidence="1" type="ORF">AZOBR_p170046</name>
</gene>
<geneLocation type="plasmid" evidence="1 2">
    <name>AZOBR_p1</name>
</geneLocation>
<keyword evidence="1" id="KW-0614">Plasmid</keyword>
<evidence type="ECO:0000313" key="1">
    <source>
        <dbReference type="EMBL" id="CCD00290.1"/>
    </source>
</evidence>
<reference evidence="1 2" key="1">
    <citation type="journal article" date="2011" name="PLoS Genet.">
        <title>Azospirillum genomes reveal transition of bacteria from aquatic to terrestrial environments.</title>
        <authorList>
            <person name="Wisniewski-Dye F."/>
            <person name="Borziak K."/>
            <person name="Khalsa-Moyers G."/>
            <person name="Alexandre G."/>
            <person name="Sukharnikov L.O."/>
            <person name="Wuichet K."/>
            <person name="Hurst G.B."/>
            <person name="McDonald W.H."/>
            <person name="Robertson J.S."/>
            <person name="Barbe V."/>
            <person name="Calteau A."/>
            <person name="Rouy Z."/>
            <person name="Mangenot S."/>
            <person name="Prigent-Combaret C."/>
            <person name="Normand P."/>
            <person name="Boyer M."/>
            <person name="Siguier P."/>
            <person name="Dessaux Y."/>
            <person name="Elmerich C."/>
            <person name="Condemine G."/>
            <person name="Krishnen G."/>
            <person name="Kennedy I."/>
            <person name="Paterson A.H."/>
            <person name="Gonzalez V."/>
            <person name="Mavingui P."/>
            <person name="Zhulin I.B."/>
        </authorList>
    </citation>
    <scope>NUCLEOTIDE SEQUENCE [LARGE SCALE GENOMIC DNA]</scope>
    <source>
        <strain evidence="1 2">Sp245</strain>
    </source>
</reference>
<accession>A0A9P1NNW0</accession>
<proteinExistence type="predicted"/>
<dbReference type="Proteomes" id="UP000007319">
    <property type="component" value="Plasmid AZOBR_p1"/>
</dbReference>
<organism evidence="1 2">
    <name type="scientific">Azospirillum baldaniorum</name>
    <dbReference type="NCBI Taxonomy" id="1064539"/>
    <lineage>
        <taxon>Bacteria</taxon>
        <taxon>Pseudomonadati</taxon>
        <taxon>Pseudomonadota</taxon>
        <taxon>Alphaproteobacteria</taxon>
        <taxon>Rhodospirillales</taxon>
        <taxon>Azospirillaceae</taxon>
        <taxon>Azospirillum</taxon>
    </lineage>
</organism>
<sequence length="38" mass="4822">MWHVPRRRIMREQSEREIRLMKARFTDLSVQAFSHFFQ</sequence>